<dbReference type="SUPFAM" id="SSF51735">
    <property type="entry name" value="NAD(P)-binding Rossmann-fold domains"/>
    <property type="match status" value="1"/>
</dbReference>
<protein>
    <recommendedName>
        <fullName evidence="1">Enoyl reductase (ER) domain-containing protein</fullName>
    </recommendedName>
</protein>
<dbReference type="Pfam" id="PF00107">
    <property type="entry name" value="ADH_zinc_N"/>
    <property type="match status" value="1"/>
</dbReference>
<dbReference type="InterPro" id="IPR011032">
    <property type="entry name" value="GroES-like_sf"/>
</dbReference>
<evidence type="ECO:0000259" key="1">
    <source>
        <dbReference type="SMART" id="SM00829"/>
    </source>
</evidence>
<dbReference type="Pfam" id="PF08240">
    <property type="entry name" value="ADH_N"/>
    <property type="match status" value="1"/>
</dbReference>
<dbReference type="SUPFAM" id="SSF50129">
    <property type="entry name" value="GroES-like"/>
    <property type="match status" value="1"/>
</dbReference>
<gene>
    <name evidence="2" type="ORF">XAT740_LOCUS44282</name>
</gene>
<dbReference type="Proteomes" id="UP000663828">
    <property type="component" value="Unassembled WGS sequence"/>
</dbReference>
<accession>A0A815YCA1</accession>
<evidence type="ECO:0000313" key="3">
    <source>
        <dbReference type="Proteomes" id="UP000663828"/>
    </source>
</evidence>
<comment type="caution">
    <text evidence="2">The sequence shown here is derived from an EMBL/GenBank/DDBJ whole genome shotgun (WGS) entry which is preliminary data.</text>
</comment>
<dbReference type="PANTHER" id="PTHR45348:SF2">
    <property type="entry name" value="ZINC-TYPE ALCOHOL DEHYDROGENASE-LIKE PROTEIN C2E1P3.01"/>
    <property type="match status" value="1"/>
</dbReference>
<feature type="domain" description="Enoyl reductase (ER)" evidence="1">
    <location>
        <begin position="8"/>
        <end position="265"/>
    </location>
</feature>
<dbReference type="InterPro" id="IPR013154">
    <property type="entry name" value="ADH-like_N"/>
</dbReference>
<reference evidence="2" key="1">
    <citation type="submission" date="2021-02" db="EMBL/GenBank/DDBJ databases">
        <authorList>
            <person name="Nowell W R."/>
        </authorList>
    </citation>
    <scope>NUCLEOTIDE SEQUENCE</scope>
</reference>
<dbReference type="InterPro" id="IPR036291">
    <property type="entry name" value="NAD(P)-bd_dom_sf"/>
</dbReference>
<dbReference type="Gene3D" id="3.90.180.10">
    <property type="entry name" value="Medium-chain alcohol dehydrogenases, catalytic domain"/>
    <property type="match status" value="1"/>
</dbReference>
<name>A0A815YCA1_ADIRI</name>
<dbReference type="InterPro" id="IPR047122">
    <property type="entry name" value="Trans-enoyl_RdTase-like"/>
</dbReference>
<dbReference type="AlphaFoldDB" id="A0A815YCA1"/>
<proteinExistence type="predicted"/>
<dbReference type="PANTHER" id="PTHR45348">
    <property type="entry name" value="HYPOTHETICAL OXIDOREDUCTASE (EUROFUNG)"/>
    <property type="match status" value="1"/>
</dbReference>
<sequence length="371" mass="41298">MPIGLVVRENKKLVLEKLPLPPYGPKDLLIKVIHAAQNPTDWKHVQFGLAKPGSIVGCDFVGKVVKIGKEAVGDYKKGERVAGCVHGGLDPEMNIRGAFSEYVVQEASLVFRYPSTILPEQIVTLPLVSITAALGVFHEMKLPFPPEIVQADFLVWAGSTSVGQCVIQLVKSIGCYVITTASPQRHEYLKGLGADVCFDYRDPNVVSLIKQAAHGDLAYAFDCFSELESTKQVCAALTAKDSQLVTVLPFIRTELPPHIREHRVLMYTIFGIERNLFGQFYAQRQQDKEFAEKFYKLLSTYFLPKGLLKPNRVTKIPGGLNGIKDGFKKMIDNQIAAEKLVYTIAETDDSSLSWLCCRRLFSNHISSSYEN</sequence>
<dbReference type="GO" id="GO:0016651">
    <property type="term" value="F:oxidoreductase activity, acting on NAD(P)H"/>
    <property type="evidence" value="ECO:0007669"/>
    <property type="project" value="InterPro"/>
</dbReference>
<dbReference type="Gene3D" id="3.40.50.720">
    <property type="entry name" value="NAD(P)-binding Rossmann-like Domain"/>
    <property type="match status" value="1"/>
</dbReference>
<keyword evidence="3" id="KW-1185">Reference proteome</keyword>
<dbReference type="EMBL" id="CAJNOR010005589">
    <property type="protein sequence ID" value="CAF1568896.1"/>
    <property type="molecule type" value="Genomic_DNA"/>
</dbReference>
<dbReference type="InterPro" id="IPR013149">
    <property type="entry name" value="ADH-like_C"/>
</dbReference>
<organism evidence="2 3">
    <name type="scientific">Adineta ricciae</name>
    <name type="common">Rotifer</name>
    <dbReference type="NCBI Taxonomy" id="249248"/>
    <lineage>
        <taxon>Eukaryota</taxon>
        <taxon>Metazoa</taxon>
        <taxon>Spiralia</taxon>
        <taxon>Gnathifera</taxon>
        <taxon>Rotifera</taxon>
        <taxon>Eurotatoria</taxon>
        <taxon>Bdelloidea</taxon>
        <taxon>Adinetida</taxon>
        <taxon>Adinetidae</taxon>
        <taxon>Adineta</taxon>
    </lineage>
</organism>
<evidence type="ECO:0000313" key="2">
    <source>
        <dbReference type="EMBL" id="CAF1568896.1"/>
    </source>
</evidence>
<dbReference type="CDD" id="cd08249">
    <property type="entry name" value="enoyl_reductase_like"/>
    <property type="match status" value="1"/>
</dbReference>
<dbReference type="InterPro" id="IPR020843">
    <property type="entry name" value="ER"/>
</dbReference>
<dbReference type="SMART" id="SM00829">
    <property type="entry name" value="PKS_ER"/>
    <property type="match status" value="1"/>
</dbReference>